<feature type="coiled-coil region" evidence="2">
    <location>
        <begin position="95"/>
        <end position="122"/>
    </location>
</feature>
<feature type="chain" id="PRO_5043936925" evidence="4">
    <location>
        <begin position="25"/>
        <end position="349"/>
    </location>
</feature>
<reference evidence="6 7" key="1">
    <citation type="submission" date="2024-02" db="EMBL/GenBank/DDBJ databases">
        <title>A novel Wenzhouxiangellaceae bacterium, isolated from coastal sediments.</title>
        <authorList>
            <person name="Du Z.-J."/>
            <person name="Ye Y.-Q."/>
            <person name="Zhang X.-Y."/>
        </authorList>
    </citation>
    <scope>NUCLEOTIDE SEQUENCE [LARGE SCALE GENOMIC DNA]</scope>
    <source>
        <strain evidence="6 7">CH-27</strain>
    </source>
</reference>
<dbReference type="AlphaFoldDB" id="A0AAW9R5F2"/>
<accession>A0AAW9R5F2</accession>
<feature type="region of interest" description="Disordered" evidence="3">
    <location>
        <begin position="326"/>
        <end position="349"/>
    </location>
</feature>
<keyword evidence="2" id="KW-0175">Coiled coil</keyword>
<dbReference type="Gene3D" id="1.10.287.470">
    <property type="entry name" value="Helix hairpin bin"/>
    <property type="match status" value="1"/>
</dbReference>
<evidence type="ECO:0000259" key="5">
    <source>
        <dbReference type="Pfam" id="PF25973"/>
    </source>
</evidence>
<protein>
    <submittedName>
        <fullName evidence="6">Efflux RND transporter periplasmic adaptor subunit</fullName>
    </submittedName>
</protein>
<evidence type="ECO:0000256" key="1">
    <source>
        <dbReference type="ARBA" id="ARBA00009477"/>
    </source>
</evidence>
<dbReference type="GO" id="GO:0015562">
    <property type="term" value="F:efflux transmembrane transporter activity"/>
    <property type="evidence" value="ECO:0007669"/>
    <property type="project" value="TreeGrafter"/>
</dbReference>
<evidence type="ECO:0000256" key="4">
    <source>
        <dbReference type="SAM" id="SignalP"/>
    </source>
</evidence>
<dbReference type="EMBL" id="JAZHOG010000002">
    <property type="protein sequence ID" value="MEJ8566744.1"/>
    <property type="molecule type" value="Genomic_DNA"/>
</dbReference>
<sequence>MRPNVIVACACTALLTCTPPGVHARDAVPVGTQPLDAVLVGLEYSAPADVRSLNRSTLSAQLAAPVHAIHADIGQAVNAGDILVELDDVDYALALDQAIATLQSLEAQQAQAAARLRRARELIANQHLSDDELLARETDANVIAAQIEAQKVAVAIARRNLAKCRISAPFNGVVTERHAQLGAYVSMGSPLMDLVEHDRFELEADVPDELSESLNSADAIRFGSRGESWPVRLLRLSPVVDTERRSRRARFAFVDAAPAIGRSGEVVWRIEKGLLPAHLLVRRAGRLGVFLDDGGRAAFTPLPGAQEGRPVPVNLPGNTKIVVAGRERLQDGDSLDTDGPSTTAGAAQD</sequence>
<dbReference type="Pfam" id="PF25973">
    <property type="entry name" value="BSH_CzcB"/>
    <property type="match status" value="1"/>
</dbReference>
<evidence type="ECO:0000256" key="3">
    <source>
        <dbReference type="SAM" id="MobiDB-lite"/>
    </source>
</evidence>
<dbReference type="GO" id="GO:1990281">
    <property type="term" value="C:efflux pump complex"/>
    <property type="evidence" value="ECO:0007669"/>
    <property type="project" value="TreeGrafter"/>
</dbReference>
<feature type="domain" description="CzcB-like barrel-sandwich hybrid" evidence="5">
    <location>
        <begin position="58"/>
        <end position="188"/>
    </location>
</feature>
<keyword evidence="4" id="KW-0732">Signal</keyword>
<dbReference type="RefSeq" id="WP_354694065.1">
    <property type="nucleotide sequence ID" value="NZ_JAZHOG010000002.1"/>
</dbReference>
<name>A0AAW9R5F2_9GAMM</name>
<organism evidence="6 7">
    <name type="scientific">Elongatibacter sediminis</name>
    <dbReference type="NCBI Taxonomy" id="3119006"/>
    <lineage>
        <taxon>Bacteria</taxon>
        <taxon>Pseudomonadati</taxon>
        <taxon>Pseudomonadota</taxon>
        <taxon>Gammaproteobacteria</taxon>
        <taxon>Chromatiales</taxon>
        <taxon>Wenzhouxiangellaceae</taxon>
        <taxon>Elongatibacter</taxon>
    </lineage>
</organism>
<comment type="caution">
    <text evidence="6">The sequence shown here is derived from an EMBL/GenBank/DDBJ whole genome shotgun (WGS) entry which is preliminary data.</text>
</comment>
<dbReference type="PANTHER" id="PTHR30469:SF15">
    <property type="entry name" value="HLYD FAMILY OF SECRETION PROTEINS"/>
    <property type="match status" value="1"/>
</dbReference>
<dbReference type="InterPro" id="IPR058647">
    <property type="entry name" value="BSH_CzcB-like"/>
</dbReference>
<keyword evidence="7" id="KW-1185">Reference proteome</keyword>
<dbReference type="Gene3D" id="2.40.30.170">
    <property type="match status" value="1"/>
</dbReference>
<dbReference type="Proteomes" id="UP001359886">
    <property type="component" value="Unassembled WGS sequence"/>
</dbReference>
<evidence type="ECO:0000313" key="6">
    <source>
        <dbReference type="EMBL" id="MEJ8566744.1"/>
    </source>
</evidence>
<dbReference type="Gene3D" id="2.40.50.100">
    <property type="match status" value="1"/>
</dbReference>
<evidence type="ECO:0000313" key="7">
    <source>
        <dbReference type="Proteomes" id="UP001359886"/>
    </source>
</evidence>
<comment type="similarity">
    <text evidence="1">Belongs to the membrane fusion protein (MFP) (TC 8.A.1) family.</text>
</comment>
<gene>
    <name evidence="6" type="ORF">V3330_03800</name>
</gene>
<dbReference type="NCBIfam" id="TIGR01730">
    <property type="entry name" value="RND_mfp"/>
    <property type="match status" value="1"/>
</dbReference>
<feature type="signal peptide" evidence="4">
    <location>
        <begin position="1"/>
        <end position="24"/>
    </location>
</feature>
<feature type="compositionally biased region" description="Polar residues" evidence="3">
    <location>
        <begin position="339"/>
        <end position="349"/>
    </location>
</feature>
<dbReference type="SUPFAM" id="SSF111369">
    <property type="entry name" value="HlyD-like secretion proteins"/>
    <property type="match status" value="1"/>
</dbReference>
<dbReference type="PANTHER" id="PTHR30469">
    <property type="entry name" value="MULTIDRUG RESISTANCE PROTEIN MDTA"/>
    <property type="match status" value="1"/>
</dbReference>
<dbReference type="InterPro" id="IPR006143">
    <property type="entry name" value="RND_pump_MFP"/>
</dbReference>
<proteinExistence type="inferred from homology"/>
<evidence type="ECO:0000256" key="2">
    <source>
        <dbReference type="SAM" id="Coils"/>
    </source>
</evidence>